<name>A0A4Y2STN7_ARAVE</name>
<dbReference type="EMBL" id="BGPR01024028">
    <property type="protein sequence ID" value="GBN91722.1"/>
    <property type="molecule type" value="Genomic_DNA"/>
</dbReference>
<reference evidence="2 3" key="1">
    <citation type="journal article" date="2019" name="Sci. Rep.">
        <title>Orb-weaving spider Araneus ventricosus genome elucidates the spidroin gene catalogue.</title>
        <authorList>
            <person name="Kono N."/>
            <person name="Nakamura H."/>
            <person name="Ohtoshi R."/>
            <person name="Moran D.A.P."/>
            <person name="Shinohara A."/>
            <person name="Yoshida Y."/>
            <person name="Fujiwara M."/>
            <person name="Mori M."/>
            <person name="Tomita M."/>
            <person name="Arakawa K."/>
        </authorList>
    </citation>
    <scope>NUCLEOTIDE SEQUENCE [LARGE SCALE GENOMIC DNA]</scope>
</reference>
<dbReference type="AlphaFoldDB" id="A0A4Y2STN7"/>
<evidence type="ECO:0000313" key="3">
    <source>
        <dbReference type="Proteomes" id="UP000499080"/>
    </source>
</evidence>
<proteinExistence type="predicted"/>
<sequence>MSETHLRDSILESFFPGGFLAGSRSLSRSKARFMSRMRLRSRSHALLFCSSRLIPPPPVDRQRITLIRSASVGSPEANTGMDPKNRLRG</sequence>
<comment type="caution">
    <text evidence="2">The sequence shown here is derived from an EMBL/GenBank/DDBJ whole genome shotgun (WGS) entry which is preliminary data.</text>
</comment>
<accession>A0A4Y2STN7</accession>
<gene>
    <name evidence="2" type="ORF">AVEN_269970_1</name>
</gene>
<protein>
    <submittedName>
        <fullName evidence="2">Uncharacterized protein</fullName>
    </submittedName>
</protein>
<evidence type="ECO:0000313" key="2">
    <source>
        <dbReference type="EMBL" id="GBN91722.1"/>
    </source>
</evidence>
<dbReference type="Proteomes" id="UP000499080">
    <property type="component" value="Unassembled WGS sequence"/>
</dbReference>
<feature type="region of interest" description="Disordered" evidence="1">
    <location>
        <begin position="70"/>
        <end position="89"/>
    </location>
</feature>
<keyword evidence="3" id="KW-1185">Reference proteome</keyword>
<evidence type="ECO:0000256" key="1">
    <source>
        <dbReference type="SAM" id="MobiDB-lite"/>
    </source>
</evidence>
<organism evidence="2 3">
    <name type="scientific">Araneus ventricosus</name>
    <name type="common">Orbweaver spider</name>
    <name type="synonym">Epeira ventricosa</name>
    <dbReference type="NCBI Taxonomy" id="182803"/>
    <lineage>
        <taxon>Eukaryota</taxon>
        <taxon>Metazoa</taxon>
        <taxon>Ecdysozoa</taxon>
        <taxon>Arthropoda</taxon>
        <taxon>Chelicerata</taxon>
        <taxon>Arachnida</taxon>
        <taxon>Araneae</taxon>
        <taxon>Araneomorphae</taxon>
        <taxon>Entelegynae</taxon>
        <taxon>Araneoidea</taxon>
        <taxon>Araneidae</taxon>
        <taxon>Araneus</taxon>
    </lineage>
</organism>